<feature type="binding site" evidence="8">
    <location>
        <position position="112"/>
    </location>
    <ligand>
        <name>shikimate</name>
        <dbReference type="ChEBI" id="CHEBI:36208"/>
    </ligand>
</feature>
<evidence type="ECO:0000259" key="9">
    <source>
        <dbReference type="Pfam" id="PF01488"/>
    </source>
</evidence>
<dbReference type="GO" id="GO:0009073">
    <property type="term" value="P:aromatic amino acid family biosynthetic process"/>
    <property type="evidence" value="ECO:0007669"/>
    <property type="project" value="UniProtKB-KW"/>
</dbReference>
<dbReference type="AlphaFoldDB" id="A0AA52EI95"/>
<dbReference type="Pfam" id="PF18317">
    <property type="entry name" value="SDH_C"/>
    <property type="match status" value="1"/>
</dbReference>
<reference evidence="12" key="1">
    <citation type="submission" date="2023-04" db="EMBL/GenBank/DDBJ databases">
        <title>Complete genome sequence of Temperatibacter marinus.</title>
        <authorList>
            <person name="Rong J.-C."/>
            <person name="Yi M.-L."/>
            <person name="Zhao Q."/>
        </authorList>
    </citation>
    <scope>NUCLEOTIDE SEQUENCE</scope>
    <source>
        <strain evidence="12">NBRC 110045</strain>
    </source>
</reference>
<dbReference type="SUPFAM" id="SSF53223">
    <property type="entry name" value="Aminoacid dehydrogenase-like, N-terminal domain"/>
    <property type="match status" value="1"/>
</dbReference>
<dbReference type="Pfam" id="PF01488">
    <property type="entry name" value="Shikimate_DH"/>
    <property type="match status" value="1"/>
</dbReference>
<evidence type="ECO:0000313" key="13">
    <source>
        <dbReference type="Proteomes" id="UP001268683"/>
    </source>
</evidence>
<dbReference type="Proteomes" id="UP001268683">
    <property type="component" value="Chromosome"/>
</dbReference>
<dbReference type="GO" id="GO:0004764">
    <property type="term" value="F:shikimate 3-dehydrogenase (NADP+) activity"/>
    <property type="evidence" value="ECO:0007669"/>
    <property type="project" value="UniProtKB-UniRule"/>
</dbReference>
<evidence type="ECO:0000256" key="8">
    <source>
        <dbReference type="HAMAP-Rule" id="MF_00222"/>
    </source>
</evidence>
<comment type="similarity">
    <text evidence="8">Belongs to the shikimate dehydrogenase family.</text>
</comment>
<feature type="binding site" evidence="8">
    <location>
        <begin position="19"/>
        <end position="21"/>
    </location>
    <ligand>
        <name>shikimate</name>
        <dbReference type="ChEBI" id="CHEBI:36208"/>
    </ligand>
</feature>
<gene>
    <name evidence="8" type="primary">aroE</name>
    <name evidence="12" type="ORF">QGN29_04650</name>
</gene>
<keyword evidence="4 8" id="KW-0521">NADP</keyword>
<dbReference type="CDD" id="cd01065">
    <property type="entry name" value="NAD_bind_Shikimate_DH"/>
    <property type="match status" value="1"/>
</dbReference>
<dbReference type="HAMAP" id="MF_00222">
    <property type="entry name" value="Shikimate_DH_AroE"/>
    <property type="match status" value="1"/>
</dbReference>
<evidence type="ECO:0000256" key="3">
    <source>
        <dbReference type="ARBA" id="ARBA00022605"/>
    </source>
</evidence>
<feature type="binding site" evidence="8">
    <location>
        <position position="97"/>
    </location>
    <ligand>
        <name>shikimate</name>
        <dbReference type="ChEBI" id="CHEBI:36208"/>
    </ligand>
</feature>
<dbReference type="KEGG" id="tmk:QGN29_04650"/>
<feature type="binding site" evidence="8">
    <location>
        <begin position="161"/>
        <end position="166"/>
    </location>
    <ligand>
        <name>NADP(+)</name>
        <dbReference type="ChEBI" id="CHEBI:58349"/>
    </ligand>
</feature>
<evidence type="ECO:0000256" key="1">
    <source>
        <dbReference type="ARBA" id="ARBA00004871"/>
    </source>
</evidence>
<dbReference type="InterPro" id="IPR046346">
    <property type="entry name" value="Aminoacid_DH-like_N_sf"/>
</dbReference>
<evidence type="ECO:0000256" key="2">
    <source>
        <dbReference type="ARBA" id="ARBA00012962"/>
    </source>
</evidence>
<sequence>MTYSSIKRAAVIGWPIGQSLSPLIHKHWFERYEIAGEYRKIAVEPDHLETALQGFIRGNEFIPDGLDGFNITVPHKEKVIPFLDKVAPMAKRLGAVNTVMIKDGVTTGFNTDITGLKKQLDVTVPDWPKERPVLILGAGGAARATISAFLSTEVPFIMLSNRTKAKAEVLANELGQGRVTVVDWDDRHDAVTGAGVVVNTSSLGMVGQPPLELDLSHADPETVVYDIVYKPLETPLLKSAKDRGLRTVDGLGMLVYQAAGAFKIWFGVDPDYDSQLKEKLLAAL</sequence>
<dbReference type="EC" id="1.1.1.25" evidence="2 8"/>
<dbReference type="RefSeq" id="WP_310799516.1">
    <property type="nucleotide sequence ID" value="NZ_CP123872.1"/>
</dbReference>
<feature type="binding site" evidence="8">
    <location>
        <position position="229"/>
    </location>
    <ligand>
        <name>shikimate</name>
        <dbReference type="ChEBI" id="CHEBI:36208"/>
    </ligand>
</feature>
<feature type="binding site" evidence="8">
    <location>
        <position position="227"/>
    </location>
    <ligand>
        <name>NADP(+)</name>
        <dbReference type="ChEBI" id="CHEBI:58349"/>
    </ligand>
</feature>
<comment type="caution">
    <text evidence="8">Lacks conserved residue(s) required for the propagation of feature annotation.</text>
</comment>
<dbReference type="InterPro" id="IPR011342">
    <property type="entry name" value="Shikimate_DH"/>
</dbReference>
<dbReference type="InterPro" id="IPR013708">
    <property type="entry name" value="Shikimate_DH-bd_N"/>
</dbReference>
<feature type="domain" description="SDH C-terminal" evidence="11">
    <location>
        <begin position="250"/>
        <end position="273"/>
    </location>
</feature>
<evidence type="ECO:0000259" key="10">
    <source>
        <dbReference type="Pfam" id="PF08501"/>
    </source>
</evidence>
<dbReference type="EMBL" id="CP123872">
    <property type="protein sequence ID" value="WND03663.1"/>
    <property type="molecule type" value="Genomic_DNA"/>
</dbReference>
<dbReference type="GO" id="GO:0050661">
    <property type="term" value="F:NADP binding"/>
    <property type="evidence" value="ECO:0007669"/>
    <property type="project" value="InterPro"/>
</dbReference>
<feature type="binding site" evidence="8">
    <location>
        <position position="257"/>
    </location>
    <ligand>
        <name>shikimate</name>
        <dbReference type="ChEBI" id="CHEBI:36208"/>
    </ligand>
</feature>
<evidence type="ECO:0000256" key="5">
    <source>
        <dbReference type="ARBA" id="ARBA00023002"/>
    </source>
</evidence>
<evidence type="ECO:0000256" key="6">
    <source>
        <dbReference type="ARBA" id="ARBA00023141"/>
    </source>
</evidence>
<dbReference type="PANTHER" id="PTHR21089">
    <property type="entry name" value="SHIKIMATE DEHYDROGENASE"/>
    <property type="match status" value="1"/>
</dbReference>
<proteinExistence type="inferred from homology"/>
<dbReference type="NCBIfam" id="NF001312">
    <property type="entry name" value="PRK00258.1-4"/>
    <property type="match status" value="1"/>
</dbReference>
<keyword evidence="13" id="KW-1185">Reference proteome</keyword>
<accession>A0AA52EI95</accession>
<evidence type="ECO:0000256" key="7">
    <source>
        <dbReference type="ARBA" id="ARBA00049442"/>
    </source>
</evidence>
<feature type="domain" description="Shikimate dehydrogenase substrate binding N-terminal" evidence="10">
    <location>
        <begin position="11"/>
        <end position="99"/>
    </location>
</feature>
<dbReference type="NCBIfam" id="TIGR00507">
    <property type="entry name" value="aroE"/>
    <property type="match status" value="1"/>
</dbReference>
<evidence type="ECO:0000313" key="12">
    <source>
        <dbReference type="EMBL" id="WND03663.1"/>
    </source>
</evidence>
<dbReference type="GO" id="GO:0019632">
    <property type="term" value="P:shikimate metabolic process"/>
    <property type="evidence" value="ECO:0007669"/>
    <property type="project" value="InterPro"/>
</dbReference>
<dbReference type="InterPro" id="IPR022893">
    <property type="entry name" value="Shikimate_DH_fam"/>
</dbReference>
<comment type="subunit">
    <text evidence="8">Homodimer.</text>
</comment>
<feature type="binding site" evidence="8">
    <location>
        <position position="72"/>
    </location>
    <ligand>
        <name>shikimate</name>
        <dbReference type="ChEBI" id="CHEBI:36208"/>
    </ligand>
</feature>
<dbReference type="GO" id="GO:0009423">
    <property type="term" value="P:chorismate biosynthetic process"/>
    <property type="evidence" value="ECO:0007669"/>
    <property type="project" value="UniProtKB-UniRule"/>
</dbReference>
<dbReference type="InterPro" id="IPR041121">
    <property type="entry name" value="SDH_C"/>
</dbReference>
<dbReference type="InterPro" id="IPR036291">
    <property type="entry name" value="NAD(P)-bd_dom_sf"/>
</dbReference>
<keyword evidence="3 8" id="KW-0028">Amino-acid biosynthesis</keyword>
<feature type="binding site" evidence="8">
    <location>
        <begin position="137"/>
        <end position="141"/>
    </location>
    <ligand>
        <name>NADP(+)</name>
        <dbReference type="ChEBI" id="CHEBI:58349"/>
    </ligand>
</feature>
<organism evidence="12 13">
    <name type="scientific">Temperatibacter marinus</name>
    <dbReference type="NCBI Taxonomy" id="1456591"/>
    <lineage>
        <taxon>Bacteria</taxon>
        <taxon>Pseudomonadati</taxon>
        <taxon>Pseudomonadota</taxon>
        <taxon>Alphaproteobacteria</taxon>
        <taxon>Kordiimonadales</taxon>
        <taxon>Temperatibacteraceae</taxon>
        <taxon>Temperatibacter</taxon>
    </lineage>
</organism>
<dbReference type="SUPFAM" id="SSF51735">
    <property type="entry name" value="NAD(P)-binding Rossmann-fold domains"/>
    <property type="match status" value="1"/>
</dbReference>
<comment type="function">
    <text evidence="8">Involved in the biosynthesis of the chorismate, which leads to the biosynthesis of aromatic amino acids. Catalyzes the reversible NADPH linked reduction of 3-dehydroshikimate (DHSA) to yield shikimate (SA).</text>
</comment>
<dbReference type="Gene3D" id="3.40.50.720">
    <property type="entry name" value="NAD(P)-binding Rossmann-like Domain"/>
    <property type="match status" value="1"/>
</dbReference>
<dbReference type="Gene3D" id="3.40.50.10860">
    <property type="entry name" value="Leucine Dehydrogenase, chain A, domain 1"/>
    <property type="match status" value="1"/>
</dbReference>
<feature type="domain" description="Quinate/shikimate 5-dehydrogenase/glutamyl-tRNA reductase" evidence="9">
    <location>
        <begin position="129"/>
        <end position="200"/>
    </location>
</feature>
<feature type="binding site" evidence="8">
    <location>
        <position position="250"/>
    </location>
    <ligand>
        <name>NADP(+)</name>
        <dbReference type="ChEBI" id="CHEBI:58349"/>
    </ligand>
</feature>
<comment type="catalytic activity">
    <reaction evidence="7 8">
        <text>shikimate + NADP(+) = 3-dehydroshikimate + NADPH + H(+)</text>
        <dbReference type="Rhea" id="RHEA:17737"/>
        <dbReference type="ChEBI" id="CHEBI:15378"/>
        <dbReference type="ChEBI" id="CHEBI:16630"/>
        <dbReference type="ChEBI" id="CHEBI:36208"/>
        <dbReference type="ChEBI" id="CHEBI:57783"/>
        <dbReference type="ChEBI" id="CHEBI:58349"/>
        <dbReference type="EC" id="1.1.1.25"/>
    </reaction>
</comment>
<keyword evidence="6 8" id="KW-0057">Aromatic amino acid biosynthesis</keyword>
<evidence type="ECO:0000259" key="11">
    <source>
        <dbReference type="Pfam" id="PF18317"/>
    </source>
</evidence>
<dbReference type="GO" id="GO:0005829">
    <property type="term" value="C:cytosol"/>
    <property type="evidence" value="ECO:0007669"/>
    <property type="project" value="TreeGrafter"/>
</dbReference>
<dbReference type="Pfam" id="PF08501">
    <property type="entry name" value="Shikimate_dh_N"/>
    <property type="match status" value="1"/>
</dbReference>
<name>A0AA52EI95_9PROT</name>
<feature type="active site" description="Proton acceptor" evidence="8">
    <location>
        <position position="76"/>
    </location>
</feature>
<comment type="pathway">
    <text evidence="1 8">Metabolic intermediate biosynthesis; chorismate biosynthesis; chorismate from D-erythrose 4-phosphate and phosphoenolpyruvate: step 4/7.</text>
</comment>
<dbReference type="InterPro" id="IPR006151">
    <property type="entry name" value="Shikm_DH/Glu-tRNA_Rdtase"/>
</dbReference>
<evidence type="ECO:0000256" key="4">
    <source>
        <dbReference type="ARBA" id="ARBA00022857"/>
    </source>
</evidence>
<dbReference type="PANTHER" id="PTHR21089:SF1">
    <property type="entry name" value="BIFUNCTIONAL 3-DEHYDROQUINATE DEHYDRATASE_SHIKIMATE DEHYDROGENASE, CHLOROPLASTIC"/>
    <property type="match status" value="1"/>
</dbReference>
<protein>
    <recommendedName>
        <fullName evidence="2 8">Shikimate dehydrogenase (NADP(+))</fullName>
        <shortName evidence="8">SDH</shortName>
        <ecNumber evidence="2 8">1.1.1.25</ecNumber>
    </recommendedName>
</protein>
<dbReference type="GO" id="GO:0008652">
    <property type="term" value="P:amino acid biosynthetic process"/>
    <property type="evidence" value="ECO:0007669"/>
    <property type="project" value="UniProtKB-KW"/>
</dbReference>
<keyword evidence="5 8" id="KW-0560">Oxidoreductase</keyword>